<comment type="caution">
    <text evidence="1">The sequence shown here is derived from an EMBL/GenBank/DDBJ whole genome shotgun (WGS) entry which is preliminary data.</text>
</comment>
<dbReference type="Proteomes" id="UP000230956">
    <property type="component" value="Unassembled WGS sequence"/>
</dbReference>
<evidence type="ECO:0008006" key="3">
    <source>
        <dbReference type="Google" id="ProtNLM"/>
    </source>
</evidence>
<evidence type="ECO:0000313" key="1">
    <source>
        <dbReference type="EMBL" id="PIZ42507.1"/>
    </source>
</evidence>
<dbReference type="EMBL" id="PFNG01000011">
    <property type="protein sequence ID" value="PIZ42507.1"/>
    <property type="molecule type" value="Genomic_DNA"/>
</dbReference>
<name>A0A2M7TBJ7_9ACTN</name>
<dbReference type="AlphaFoldDB" id="A0A2M7TBJ7"/>
<organism evidence="1 2">
    <name type="scientific">Candidatus Aquicultor secundus</name>
    <dbReference type="NCBI Taxonomy" id="1973895"/>
    <lineage>
        <taxon>Bacteria</taxon>
        <taxon>Bacillati</taxon>
        <taxon>Actinomycetota</taxon>
        <taxon>Candidatus Aquicultoria</taxon>
        <taxon>Candidatus Aquicultorales</taxon>
        <taxon>Candidatus Aquicultoraceae</taxon>
        <taxon>Candidatus Aquicultor</taxon>
    </lineage>
</organism>
<evidence type="ECO:0000313" key="2">
    <source>
        <dbReference type="Proteomes" id="UP000230956"/>
    </source>
</evidence>
<accession>A0A2M7TBJ7</accession>
<gene>
    <name evidence="1" type="ORF">COY37_00335</name>
</gene>
<protein>
    <recommendedName>
        <fullName evidence="3">Transcriptional regulator</fullName>
    </recommendedName>
</protein>
<proteinExistence type="predicted"/>
<reference evidence="2" key="1">
    <citation type="submission" date="2017-09" db="EMBL/GenBank/DDBJ databases">
        <title>Depth-based differentiation of microbial function through sediment-hosted aquifers and enrichment of novel symbionts in the deep terrestrial subsurface.</title>
        <authorList>
            <person name="Probst A.J."/>
            <person name="Ladd B."/>
            <person name="Jarett J.K."/>
            <person name="Geller-Mcgrath D.E."/>
            <person name="Sieber C.M.K."/>
            <person name="Emerson J.B."/>
            <person name="Anantharaman K."/>
            <person name="Thomas B.C."/>
            <person name="Malmstrom R."/>
            <person name="Stieglmeier M."/>
            <person name="Klingl A."/>
            <person name="Woyke T."/>
            <person name="Ryan C.M."/>
            <person name="Banfield J.F."/>
        </authorList>
    </citation>
    <scope>NUCLEOTIDE SEQUENCE [LARGE SCALE GENOMIC DNA]</scope>
</reference>
<dbReference type="RefSeq" id="WP_286679144.1">
    <property type="nucleotide sequence ID" value="NZ_MNXI01000131.1"/>
</dbReference>
<sequence length="125" mass="14214">MSKKLEKIIKNFNCKTKALALEILDSPIKWDLLNFYQTNPFSIHTAQGLANIIGRSPDQVFIEAEELASASVLKRISRNGDKSSIYSYEPAAKVASLIKILFELHNEEHDLLDKLEQLIKDSQNR</sequence>